<evidence type="ECO:0000313" key="10">
    <source>
        <dbReference type="EMBL" id="RZC67600.1"/>
    </source>
</evidence>
<evidence type="ECO:0000313" key="11">
    <source>
        <dbReference type="Proteomes" id="UP000316621"/>
    </source>
</evidence>
<feature type="domain" description="ABC transporter" evidence="9">
    <location>
        <begin position="75"/>
        <end position="328"/>
    </location>
</feature>
<dbReference type="PROSITE" id="PS50893">
    <property type="entry name" value="ABC_TRANSPORTER_2"/>
    <property type="match status" value="1"/>
</dbReference>
<evidence type="ECO:0000256" key="3">
    <source>
        <dbReference type="ARBA" id="ARBA00022692"/>
    </source>
</evidence>
<comment type="similarity">
    <text evidence="1">Belongs to the ABC transporter superfamily. ABCD family. Peroxisomal fatty acyl CoA transporter (TC 3.A.1.203) subfamily.</text>
</comment>
<dbReference type="STRING" id="3469.A0A4Y7K5H6"/>
<dbReference type="SUPFAM" id="SSF52540">
    <property type="entry name" value="P-loop containing nucleoside triphosphate hydrolases"/>
    <property type="match status" value="1"/>
</dbReference>
<evidence type="ECO:0000256" key="6">
    <source>
        <dbReference type="ARBA" id="ARBA00022989"/>
    </source>
</evidence>
<dbReference type="Gene3D" id="3.40.50.300">
    <property type="entry name" value="P-loop containing nucleotide triphosphate hydrolases"/>
    <property type="match status" value="1"/>
</dbReference>
<evidence type="ECO:0000256" key="7">
    <source>
        <dbReference type="ARBA" id="ARBA00023136"/>
    </source>
</evidence>
<keyword evidence="6" id="KW-1133">Transmembrane helix</keyword>
<dbReference type="PANTHER" id="PTHR11384:SF59">
    <property type="entry name" value="LYSOSOMAL COBALAMIN TRANSPORTER ABCD4"/>
    <property type="match status" value="1"/>
</dbReference>
<dbReference type="EMBL" id="CM010720">
    <property type="protein sequence ID" value="RZC67600.1"/>
    <property type="molecule type" value="Genomic_DNA"/>
</dbReference>
<proteinExistence type="inferred from homology"/>
<reference evidence="10 11" key="1">
    <citation type="journal article" date="2018" name="Science">
        <title>The opium poppy genome and morphinan production.</title>
        <authorList>
            <person name="Guo L."/>
            <person name="Winzer T."/>
            <person name="Yang X."/>
            <person name="Li Y."/>
            <person name="Ning Z."/>
            <person name="He Z."/>
            <person name="Teodor R."/>
            <person name="Lu Y."/>
            <person name="Bowser T.A."/>
            <person name="Graham I.A."/>
            <person name="Ye K."/>
        </authorList>
    </citation>
    <scope>NUCLEOTIDE SEQUENCE [LARGE SCALE GENOMIC DNA]</scope>
    <source>
        <strain evidence="11">cv. HN1</strain>
        <tissue evidence="10">Leaves</tissue>
    </source>
</reference>
<dbReference type="Gramene" id="RZC67600">
    <property type="protein sequence ID" value="RZC67600"/>
    <property type="gene ID" value="C5167_011285"/>
</dbReference>
<gene>
    <name evidence="10" type="ORF">C5167_011285</name>
</gene>
<feature type="region of interest" description="Disordered" evidence="8">
    <location>
        <begin position="325"/>
        <end position="349"/>
    </location>
</feature>
<name>A0A4Y7K5H6_PAPSO</name>
<dbReference type="Proteomes" id="UP000316621">
    <property type="component" value="Chromosome 6"/>
</dbReference>
<keyword evidence="5" id="KW-0067">ATP-binding</keyword>
<dbReference type="PANTHER" id="PTHR11384">
    <property type="entry name" value="ATP-BINDING CASSETTE, SUB-FAMILY D MEMBER"/>
    <property type="match status" value="1"/>
</dbReference>
<dbReference type="AlphaFoldDB" id="A0A4Y7K5H6"/>
<evidence type="ECO:0000256" key="5">
    <source>
        <dbReference type="ARBA" id="ARBA00022840"/>
    </source>
</evidence>
<dbReference type="Pfam" id="PF00005">
    <property type="entry name" value="ABC_tran"/>
    <property type="match status" value="1"/>
</dbReference>
<keyword evidence="2" id="KW-0813">Transport</keyword>
<evidence type="ECO:0000256" key="4">
    <source>
        <dbReference type="ARBA" id="ARBA00022741"/>
    </source>
</evidence>
<sequence>MILNGRSTWMWMPLNYCENLTCDVPASTHIGEFDDVLDGNSQSYSDSMQGITIAYSDSRESSLLQSNGMVSDKCMKLLDVKNLKLETPKSKTTLIRNLSLEMDNKDHLLITGPSGCGKTSLLRAMAGLWSTGEGKITFYIRDGENPQLALSPNTYPVPTEKLTARYKGKRARGIFFLPQRPYMVLGTLRQQLLYPTWSESMNPMESTKFSGSMASLFQGPSLPDTEKPADDDLVQQRLAFARLLLSKPKLVLLDESTSALDEDNEAHLYKQIEAAGITYISVGHRRTLYEFHCRVLHISKMDTGTDSDGSQRNWLLKPIINQDSSTGSVEPCLHPPMMKRVPRTQQGGR</sequence>
<evidence type="ECO:0000256" key="1">
    <source>
        <dbReference type="ARBA" id="ARBA00008575"/>
    </source>
</evidence>
<dbReference type="GO" id="GO:0016887">
    <property type="term" value="F:ATP hydrolysis activity"/>
    <property type="evidence" value="ECO:0007669"/>
    <property type="project" value="InterPro"/>
</dbReference>
<dbReference type="OMA" id="GHRRNIC"/>
<evidence type="ECO:0000256" key="8">
    <source>
        <dbReference type="SAM" id="MobiDB-lite"/>
    </source>
</evidence>
<accession>A0A4Y7K5H6</accession>
<protein>
    <recommendedName>
        <fullName evidence="9">ABC transporter domain-containing protein</fullName>
    </recommendedName>
</protein>
<dbReference type="GO" id="GO:0005524">
    <property type="term" value="F:ATP binding"/>
    <property type="evidence" value="ECO:0007669"/>
    <property type="project" value="UniProtKB-KW"/>
</dbReference>
<keyword evidence="11" id="KW-1185">Reference proteome</keyword>
<dbReference type="InterPro" id="IPR027417">
    <property type="entry name" value="P-loop_NTPase"/>
</dbReference>
<dbReference type="SMART" id="SM00382">
    <property type="entry name" value="AAA"/>
    <property type="match status" value="1"/>
</dbReference>
<dbReference type="InterPro" id="IPR003439">
    <property type="entry name" value="ABC_transporter-like_ATP-bd"/>
</dbReference>
<dbReference type="CDD" id="cd03223">
    <property type="entry name" value="ABCD_peroxisomal_ALDP"/>
    <property type="match status" value="1"/>
</dbReference>
<dbReference type="InterPro" id="IPR003593">
    <property type="entry name" value="AAA+_ATPase"/>
</dbReference>
<organism evidence="10 11">
    <name type="scientific">Papaver somniferum</name>
    <name type="common">Opium poppy</name>
    <dbReference type="NCBI Taxonomy" id="3469"/>
    <lineage>
        <taxon>Eukaryota</taxon>
        <taxon>Viridiplantae</taxon>
        <taxon>Streptophyta</taxon>
        <taxon>Embryophyta</taxon>
        <taxon>Tracheophyta</taxon>
        <taxon>Spermatophyta</taxon>
        <taxon>Magnoliopsida</taxon>
        <taxon>Ranunculales</taxon>
        <taxon>Papaveraceae</taxon>
        <taxon>Papaveroideae</taxon>
        <taxon>Papaver</taxon>
    </lineage>
</organism>
<keyword evidence="4" id="KW-0547">Nucleotide-binding</keyword>
<evidence type="ECO:0000259" key="9">
    <source>
        <dbReference type="PROSITE" id="PS50893"/>
    </source>
</evidence>
<evidence type="ECO:0000256" key="2">
    <source>
        <dbReference type="ARBA" id="ARBA00022448"/>
    </source>
</evidence>
<keyword evidence="7" id="KW-0472">Membrane</keyword>
<keyword evidence="3" id="KW-0812">Transmembrane</keyword>
<dbReference type="InterPro" id="IPR050835">
    <property type="entry name" value="ABC_transporter_sub-D"/>
</dbReference>